<keyword evidence="3" id="KW-1185">Reference proteome</keyword>
<comment type="caution">
    <text evidence="2">The sequence shown here is derived from an EMBL/GenBank/DDBJ whole genome shotgun (WGS) entry which is preliminary data.</text>
</comment>
<feature type="region of interest" description="Disordered" evidence="1">
    <location>
        <begin position="26"/>
        <end position="133"/>
    </location>
</feature>
<evidence type="ECO:0000313" key="2">
    <source>
        <dbReference type="EMBL" id="RYC17336.1"/>
    </source>
</evidence>
<feature type="compositionally biased region" description="Basic and acidic residues" evidence="1">
    <location>
        <begin position="43"/>
        <end position="52"/>
    </location>
</feature>
<feature type="compositionally biased region" description="Basic residues" evidence="1">
    <location>
        <begin position="59"/>
        <end position="74"/>
    </location>
</feature>
<dbReference type="Proteomes" id="UP000291088">
    <property type="component" value="Unassembled WGS sequence"/>
</dbReference>
<evidence type="ECO:0000313" key="3">
    <source>
        <dbReference type="Proteomes" id="UP000291088"/>
    </source>
</evidence>
<gene>
    <name evidence="2" type="ORF">EUU22_04910</name>
</gene>
<organism evidence="2 3">
    <name type="scientific">Ciceribacter ferrooxidans</name>
    <dbReference type="NCBI Taxonomy" id="2509717"/>
    <lineage>
        <taxon>Bacteria</taxon>
        <taxon>Pseudomonadati</taxon>
        <taxon>Pseudomonadota</taxon>
        <taxon>Alphaproteobacteria</taxon>
        <taxon>Hyphomicrobiales</taxon>
        <taxon>Rhizobiaceae</taxon>
        <taxon>Ciceribacter</taxon>
    </lineage>
</organism>
<dbReference type="EMBL" id="SDVB01000170">
    <property type="protein sequence ID" value="RYC17336.1"/>
    <property type="molecule type" value="Genomic_DNA"/>
</dbReference>
<sequence>MSTTSSGALDLRFRRRLYADEIAPLAGRAGFPPEHPSRHLRRDGRVENDRLHPANLEIRKRHSNGTKRQRRPCPMRRGAAETREQRKDGGNNKQEHRRCDRQGLRQGKPDNGSCTQRDGHEEEDMSKRRLAANRRVCRPRYHRGRTGNARNKTFPARRLADDECSSRVRLRDNHRVKGDGDGECRPFPCPGPGAVFRDLFQDGPSPDRRTGRQRYGIRLTGRL</sequence>
<feature type="compositionally biased region" description="Basic and acidic residues" evidence="1">
    <location>
        <begin position="78"/>
        <end position="103"/>
    </location>
</feature>
<evidence type="ECO:0000256" key="1">
    <source>
        <dbReference type="SAM" id="MobiDB-lite"/>
    </source>
</evidence>
<dbReference type="AlphaFoldDB" id="A0A4Q2TIZ7"/>
<proteinExistence type="predicted"/>
<dbReference type="RefSeq" id="WP_129330948.1">
    <property type="nucleotide sequence ID" value="NZ_SDVB01000170.1"/>
</dbReference>
<reference evidence="2 3" key="1">
    <citation type="submission" date="2019-01" db="EMBL/GenBank/DDBJ databases">
        <authorList>
            <person name="Deng T."/>
        </authorList>
    </citation>
    <scope>NUCLEOTIDE SEQUENCE [LARGE SCALE GENOMIC DNA]</scope>
    <source>
        <strain evidence="2 3">F8825</strain>
    </source>
</reference>
<name>A0A4Q2TIZ7_9HYPH</name>
<protein>
    <submittedName>
        <fullName evidence="2">Uncharacterized protein</fullName>
    </submittedName>
</protein>
<accession>A0A4Q2TIZ7</accession>